<evidence type="ECO:0000256" key="3">
    <source>
        <dbReference type="ARBA" id="ARBA00022737"/>
    </source>
</evidence>
<dbReference type="InterPro" id="IPR011990">
    <property type="entry name" value="TPR-like_helical_dom_sf"/>
</dbReference>
<evidence type="ECO:0000256" key="5">
    <source>
        <dbReference type="ARBA" id="ARBA00040665"/>
    </source>
</evidence>
<proteinExistence type="predicted"/>
<sequence>MSFLSLISKQTSTTKIEFDKALIIAKENNNENQICQALGKLTNFFYSSMQNINQALKYSQMWAESSQKCQDLDMLRDSLSTLCCTYFSVNQKENAEDICAQFKELLIDKLELDKSSKSIKTLISNHGTLGLLYQTIKEQGKALEIFQKGYQLAKQNPEIMQDSVLSKFMDEIYKNALLLGKFSDAFSIVKEKISLLEKQNQKAKLLDLLEEIASLNSLIGWPHESARMLENALEVAQKISEENPKKENIEKEFSISIKLGETMGIIDHFPKAIKYLNEALSKAQAIKDQVNECKIIDEIAKLYASYNQYSETLIKLNELMSKMEEYKIDNDRVSIIYRIAEANYKIGNYKKAQEFVSKCLSNFQETNFFQIKSHPKLDYKKRGTIIEYDAYLLSFQIESALNNYKSALQAGLKAIDLVNDGVLDRKYSWNQTKEYIEQERKASKLKILEYLNPIAIKAGEFEKAEQMIQETINLGHQVKPEHSILFQSAYSLLAELHMKNSKPELAVSALEKALEYDERLLDFDKCFKVIHSIQIAKMLEMISTKKNFESIKEYYNQAFDIMKRMEPEELKIVQEQTFENKSTIKVKLETQFKS</sequence>
<dbReference type="GO" id="GO:0005737">
    <property type="term" value="C:cytoplasm"/>
    <property type="evidence" value="ECO:0007669"/>
    <property type="project" value="UniProtKB-SubCell"/>
</dbReference>
<dbReference type="Proteomes" id="UP001149090">
    <property type="component" value="Unassembled WGS sequence"/>
</dbReference>
<dbReference type="GO" id="GO:0005929">
    <property type="term" value="C:cilium"/>
    <property type="evidence" value="ECO:0007669"/>
    <property type="project" value="TreeGrafter"/>
</dbReference>
<evidence type="ECO:0000313" key="7">
    <source>
        <dbReference type="Proteomes" id="UP001149090"/>
    </source>
</evidence>
<dbReference type="GO" id="GO:0003341">
    <property type="term" value="P:cilium movement"/>
    <property type="evidence" value="ECO:0007669"/>
    <property type="project" value="TreeGrafter"/>
</dbReference>
<dbReference type="AlphaFoldDB" id="A0A9Q0RAS1"/>
<accession>A0A9Q0RAS1</accession>
<reference evidence="6" key="1">
    <citation type="submission" date="2022-10" db="EMBL/GenBank/DDBJ databases">
        <title>Novel sulphate-reducing endosymbionts in the free-living metamonad Anaeramoeba.</title>
        <authorList>
            <person name="Jerlstrom-Hultqvist J."/>
            <person name="Cepicka I."/>
            <person name="Gallot-Lavallee L."/>
            <person name="Salas-Leiva D."/>
            <person name="Curtis B.A."/>
            <person name="Zahonova K."/>
            <person name="Pipaliya S."/>
            <person name="Dacks J."/>
            <person name="Roger A.J."/>
        </authorList>
    </citation>
    <scope>NUCLEOTIDE SEQUENCE</scope>
    <source>
        <strain evidence="6">BMAN</strain>
    </source>
</reference>
<keyword evidence="7" id="KW-1185">Reference proteome</keyword>
<evidence type="ECO:0000256" key="4">
    <source>
        <dbReference type="ARBA" id="ARBA00022803"/>
    </source>
</evidence>
<gene>
    <name evidence="6" type="ORF">M0811_08782</name>
</gene>
<comment type="subcellular location">
    <subcellularLocation>
        <location evidence="1">Cytoplasm</location>
    </subcellularLocation>
</comment>
<keyword evidence="4" id="KW-0802">TPR repeat</keyword>
<evidence type="ECO:0000256" key="2">
    <source>
        <dbReference type="ARBA" id="ARBA00022490"/>
    </source>
</evidence>
<evidence type="ECO:0000256" key="1">
    <source>
        <dbReference type="ARBA" id="ARBA00004496"/>
    </source>
</evidence>
<dbReference type="PANTHER" id="PTHR46630">
    <property type="entry name" value="TETRATRICOPEPTIDE REPEAT PROTEIN 29"/>
    <property type="match status" value="1"/>
</dbReference>
<comment type="caution">
    <text evidence="6">The sequence shown here is derived from an EMBL/GenBank/DDBJ whole genome shotgun (WGS) entry which is preliminary data.</text>
</comment>
<dbReference type="EMBL" id="JAPDFW010000075">
    <property type="protein sequence ID" value="KAJ5073374.1"/>
    <property type="molecule type" value="Genomic_DNA"/>
</dbReference>
<dbReference type="InterPro" id="IPR019734">
    <property type="entry name" value="TPR_rpt"/>
</dbReference>
<evidence type="ECO:0000313" key="6">
    <source>
        <dbReference type="EMBL" id="KAJ5073374.1"/>
    </source>
</evidence>
<organism evidence="6 7">
    <name type="scientific">Anaeramoeba ignava</name>
    <name type="common">Anaerobic marine amoeba</name>
    <dbReference type="NCBI Taxonomy" id="1746090"/>
    <lineage>
        <taxon>Eukaryota</taxon>
        <taxon>Metamonada</taxon>
        <taxon>Anaeramoebidae</taxon>
        <taxon>Anaeramoeba</taxon>
    </lineage>
</organism>
<dbReference type="SUPFAM" id="SSF48452">
    <property type="entry name" value="TPR-like"/>
    <property type="match status" value="3"/>
</dbReference>
<keyword evidence="3" id="KW-0677">Repeat</keyword>
<dbReference type="PANTHER" id="PTHR46630:SF1">
    <property type="entry name" value="TETRATRICOPEPTIDE REPEAT PROTEIN 29"/>
    <property type="match status" value="1"/>
</dbReference>
<protein>
    <recommendedName>
        <fullName evidence="5">Tetratricopeptide repeat protein 29</fullName>
    </recommendedName>
</protein>
<dbReference type="Pfam" id="PF13181">
    <property type="entry name" value="TPR_8"/>
    <property type="match status" value="1"/>
</dbReference>
<dbReference type="SMART" id="SM00028">
    <property type="entry name" value="TPR"/>
    <property type="match status" value="4"/>
</dbReference>
<keyword evidence="2" id="KW-0963">Cytoplasm</keyword>
<dbReference type="InterPro" id="IPR051476">
    <property type="entry name" value="Bac_ResReg_Asp_Phosphatase"/>
</dbReference>
<dbReference type="Gene3D" id="1.25.40.10">
    <property type="entry name" value="Tetratricopeptide repeat domain"/>
    <property type="match status" value="3"/>
</dbReference>
<name>A0A9Q0RAS1_ANAIG</name>